<dbReference type="Proteomes" id="UP001374579">
    <property type="component" value="Unassembled WGS sequence"/>
</dbReference>
<feature type="compositionally biased region" description="Low complexity" evidence="1">
    <location>
        <begin position="77"/>
        <end position="91"/>
    </location>
</feature>
<comment type="caution">
    <text evidence="2">The sequence shown here is derived from an EMBL/GenBank/DDBJ whole genome shotgun (WGS) entry which is preliminary data.</text>
</comment>
<proteinExistence type="predicted"/>
<evidence type="ECO:0000313" key="3">
    <source>
        <dbReference type="Proteomes" id="UP001374579"/>
    </source>
</evidence>
<dbReference type="EMBL" id="JBAMIC010004070">
    <property type="protein sequence ID" value="KAK7088266.1"/>
    <property type="molecule type" value="Genomic_DNA"/>
</dbReference>
<protein>
    <submittedName>
        <fullName evidence="2">Uncharacterized protein</fullName>
    </submittedName>
</protein>
<gene>
    <name evidence="2" type="ORF">V1264_022202</name>
</gene>
<organism evidence="2 3">
    <name type="scientific">Littorina saxatilis</name>
    <dbReference type="NCBI Taxonomy" id="31220"/>
    <lineage>
        <taxon>Eukaryota</taxon>
        <taxon>Metazoa</taxon>
        <taxon>Spiralia</taxon>
        <taxon>Lophotrochozoa</taxon>
        <taxon>Mollusca</taxon>
        <taxon>Gastropoda</taxon>
        <taxon>Caenogastropoda</taxon>
        <taxon>Littorinimorpha</taxon>
        <taxon>Littorinoidea</taxon>
        <taxon>Littorinidae</taxon>
        <taxon>Littorina</taxon>
    </lineage>
</organism>
<feature type="compositionally biased region" description="Polar residues" evidence="1">
    <location>
        <begin position="8"/>
        <end position="25"/>
    </location>
</feature>
<evidence type="ECO:0000313" key="2">
    <source>
        <dbReference type="EMBL" id="KAK7088266.1"/>
    </source>
</evidence>
<sequence>MLLRGVYTQAQEPHNGTSGEYTTEFPSLPPPRRHLSFDDTQRSTPVMRDGEVGAARSGPRLNSSCPSSGSRGRGRGRFLSASAAPPMSASQVSGEVSSEPVVAVCPSAVSAVAVYRTIVTPELPPTPPPSPTPAQR</sequence>
<accession>A0AAN9AK11</accession>
<feature type="region of interest" description="Disordered" evidence="1">
    <location>
        <begin position="1"/>
        <end position="91"/>
    </location>
</feature>
<evidence type="ECO:0000256" key="1">
    <source>
        <dbReference type="SAM" id="MobiDB-lite"/>
    </source>
</evidence>
<keyword evidence="3" id="KW-1185">Reference proteome</keyword>
<name>A0AAN9AK11_9CAEN</name>
<reference evidence="2 3" key="1">
    <citation type="submission" date="2024-02" db="EMBL/GenBank/DDBJ databases">
        <title>Chromosome-scale genome assembly of the rough periwinkle Littorina saxatilis.</title>
        <authorList>
            <person name="De Jode A."/>
            <person name="Faria R."/>
            <person name="Formenti G."/>
            <person name="Sims Y."/>
            <person name="Smith T.P."/>
            <person name="Tracey A."/>
            <person name="Wood J.M.D."/>
            <person name="Zagrodzka Z.B."/>
            <person name="Johannesson K."/>
            <person name="Butlin R.K."/>
            <person name="Leder E.H."/>
        </authorList>
    </citation>
    <scope>NUCLEOTIDE SEQUENCE [LARGE SCALE GENOMIC DNA]</scope>
    <source>
        <strain evidence="2">Snail1</strain>
        <tissue evidence="2">Muscle</tissue>
    </source>
</reference>
<dbReference type="AlphaFoldDB" id="A0AAN9AK11"/>